<evidence type="ECO:0000313" key="1">
    <source>
        <dbReference type="EMBL" id="CDQ87951.1"/>
    </source>
</evidence>
<sequence>MPVRRGHVAPQNTFLDTIIRKFDSQCKLFDYCMMIYYCVQ</sequence>
<protein>
    <submittedName>
        <fullName evidence="1">Uncharacterized protein</fullName>
    </submittedName>
</protein>
<reference evidence="1" key="2">
    <citation type="submission" date="2014-03" db="EMBL/GenBank/DDBJ databases">
        <authorList>
            <person name="Genoscope - CEA"/>
        </authorList>
    </citation>
    <scope>NUCLEOTIDE SEQUENCE</scope>
</reference>
<dbReference type="EMBL" id="FR908255">
    <property type="protein sequence ID" value="CDQ87951.1"/>
    <property type="molecule type" value="Genomic_DNA"/>
</dbReference>
<gene>
    <name evidence="1" type="ORF">GSONMT00051933001</name>
</gene>
<dbReference type="STRING" id="8022.A0A060Y884"/>
<reference evidence="1" key="1">
    <citation type="journal article" date="2014" name="Nat. Commun.">
        <title>The rainbow trout genome provides novel insights into evolution after whole-genome duplication in vertebrates.</title>
        <authorList>
            <person name="Berthelot C."/>
            <person name="Brunet F."/>
            <person name="Chalopin D."/>
            <person name="Juanchich A."/>
            <person name="Bernard M."/>
            <person name="Noel B."/>
            <person name="Bento P."/>
            <person name="Da Silva C."/>
            <person name="Labadie K."/>
            <person name="Alberti A."/>
            <person name="Aury J.M."/>
            <person name="Louis A."/>
            <person name="Dehais P."/>
            <person name="Bardou P."/>
            <person name="Montfort J."/>
            <person name="Klopp C."/>
            <person name="Cabau C."/>
            <person name="Gaspin C."/>
            <person name="Thorgaard G.H."/>
            <person name="Boussaha M."/>
            <person name="Quillet E."/>
            <person name="Guyomard R."/>
            <person name="Galiana D."/>
            <person name="Bobe J."/>
            <person name="Volff J.N."/>
            <person name="Genet C."/>
            <person name="Wincker P."/>
            <person name="Jaillon O."/>
            <person name="Roest Crollius H."/>
            <person name="Guiguen Y."/>
        </authorList>
    </citation>
    <scope>NUCLEOTIDE SEQUENCE [LARGE SCALE GENOMIC DNA]</scope>
</reference>
<evidence type="ECO:0000313" key="2">
    <source>
        <dbReference type="Proteomes" id="UP000193380"/>
    </source>
</evidence>
<dbReference type="PaxDb" id="8022-A0A060Y884"/>
<dbReference type="AlphaFoldDB" id="A0A060Y884"/>
<accession>A0A060Y884</accession>
<organism evidence="1 2">
    <name type="scientific">Oncorhynchus mykiss</name>
    <name type="common">Rainbow trout</name>
    <name type="synonym">Salmo gairdneri</name>
    <dbReference type="NCBI Taxonomy" id="8022"/>
    <lineage>
        <taxon>Eukaryota</taxon>
        <taxon>Metazoa</taxon>
        <taxon>Chordata</taxon>
        <taxon>Craniata</taxon>
        <taxon>Vertebrata</taxon>
        <taxon>Euteleostomi</taxon>
        <taxon>Actinopterygii</taxon>
        <taxon>Neopterygii</taxon>
        <taxon>Teleostei</taxon>
        <taxon>Protacanthopterygii</taxon>
        <taxon>Salmoniformes</taxon>
        <taxon>Salmonidae</taxon>
        <taxon>Salmoninae</taxon>
        <taxon>Oncorhynchus</taxon>
    </lineage>
</organism>
<dbReference type="Proteomes" id="UP000193380">
    <property type="component" value="Unassembled WGS sequence"/>
</dbReference>
<name>A0A060Y884_ONCMY</name>
<proteinExistence type="predicted"/>